<keyword evidence="1" id="KW-1133">Transmembrane helix</keyword>
<dbReference type="InterPro" id="IPR047784">
    <property type="entry name" value="TrgA"/>
</dbReference>
<keyword evidence="1" id="KW-0472">Membrane</keyword>
<feature type="transmembrane region" description="Helical" evidence="1">
    <location>
        <begin position="37"/>
        <end position="54"/>
    </location>
</feature>
<protein>
    <submittedName>
        <fullName evidence="2">Uncharacterized protein</fullName>
    </submittedName>
</protein>
<sequence>MPTAAKLICAFAMAAVGYLSSEIVVLQTLEEGVRVGWFQEYNALLGFFFGWRLLGRMVGEAISISMMNGLFVGGLLMALALVSQGFYTMITESLDLSYDSPEKALNGMLNFTASYAVQIFDSVVLGFHFGLSVLAGLIGHFTARNWR</sequence>
<name>A0A0P1EVY7_9RHOB</name>
<feature type="transmembrane region" description="Helical" evidence="1">
    <location>
        <begin position="115"/>
        <end position="138"/>
    </location>
</feature>
<feature type="transmembrane region" description="Helical" evidence="1">
    <location>
        <begin position="66"/>
        <end position="87"/>
    </location>
</feature>
<evidence type="ECO:0000256" key="1">
    <source>
        <dbReference type="SAM" id="Phobius"/>
    </source>
</evidence>
<dbReference type="EMBL" id="CYRX01000008">
    <property type="protein sequence ID" value="CUH59129.1"/>
    <property type="molecule type" value="Genomic_DNA"/>
</dbReference>
<accession>A0A0P1EVY7</accession>
<keyword evidence="1" id="KW-0812">Transmembrane</keyword>
<reference evidence="2 3" key="1">
    <citation type="submission" date="2015-09" db="EMBL/GenBank/DDBJ databases">
        <authorList>
            <consortium name="Swine Surveillance"/>
        </authorList>
    </citation>
    <scope>NUCLEOTIDE SEQUENCE [LARGE SCALE GENOMIC DNA]</scope>
    <source>
        <strain evidence="2 3">CECT 5294</strain>
    </source>
</reference>
<proteinExistence type="predicted"/>
<dbReference type="RefSeq" id="WP_038002983.1">
    <property type="nucleotide sequence ID" value="NZ_CYRX01000008.1"/>
</dbReference>
<dbReference type="NCBIfam" id="NF033773">
    <property type="entry name" value="tellur_TrgA"/>
    <property type="match status" value="1"/>
</dbReference>
<evidence type="ECO:0000313" key="2">
    <source>
        <dbReference type="EMBL" id="CUH59129.1"/>
    </source>
</evidence>
<evidence type="ECO:0000313" key="3">
    <source>
        <dbReference type="Proteomes" id="UP000051298"/>
    </source>
</evidence>
<gene>
    <name evidence="2" type="ORF">THS5294_00412</name>
</gene>
<organism evidence="2 3">
    <name type="scientific">Thalassobacter stenotrophicus</name>
    <dbReference type="NCBI Taxonomy" id="266809"/>
    <lineage>
        <taxon>Bacteria</taxon>
        <taxon>Pseudomonadati</taxon>
        <taxon>Pseudomonadota</taxon>
        <taxon>Alphaproteobacteria</taxon>
        <taxon>Rhodobacterales</taxon>
        <taxon>Roseobacteraceae</taxon>
        <taxon>Thalassobacter</taxon>
    </lineage>
</organism>
<dbReference type="Proteomes" id="UP000051298">
    <property type="component" value="Unassembled WGS sequence"/>
</dbReference>
<dbReference type="AlphaFoldDB" id="A0A0P1EVY7"/>